<dbReference type="AlphaFoldDB" id="A0AAN9UQN7"/>
<feature type="compositionally biased region" description="Polar residues" evidence="1">
    <location>
        <begin position="69"/>
        <end position="78"/>
    </location>
</feature>
<evidence type="ECO:0000256" key="2">
    <source>
        <dbReference type="SAM" id="Phobius"/>
    </source>
</evidence>
<evidence type="ECO:0000313" key="3">
    <source>
        <dbReference type="EMBL" id="KAK7751152.1"/>
    </source>
</evidence>
<name>A0AAN9UQN7_9PEZI</name>
<keyword evidence="2" id="KW-1133">Transmembrane helix</keyword>
<proteinExistence type="predicted"/>
<comment type="caution">
    <text evidence="3">The sequence shown here is derived from an EMBL/GenBank/DDBJ whole genome shotgun (WGS) entry which is preliminary data.</text>
</comment>
<keyword evidence="4" id="KW-1185">Reference proteome</keyword>
<dbReference type="Proteomes" id="UP001320420">
    <property type="component" value="Unassembled WGS sequence"/>
</dbReference>
<accession>A0AAN9UQN7</accession>
<feature type="transmembrane region" description="Helical" evidence="2">
    <location>
        <begin position="7"/>
        <end position="26"/>
    </location>
</feature>
<keyword evidence="2" id="KW-0812">Transmembrane</keyword>
<organism evidence="3 4">
    <name type="scientific">Diatrype stigma</name>
    <dbReference type="NCBI Taxonomy" id="117547"/>
    <lineage>
        <taxon>Eukaryota</taxon>
        <taxon>Fungi</taxon>
        <taxon>Dikarya</taxon>
        <taxon>Ascomycota</taxon>
        <taxon>Pezizomycotina</taxon>
        <taxon>Sordariomycetes</taxon>
        <taxon>Xylariomycetidae</taxon>
        <taxon>Xylariales</taxon>
        <taxon>Diatrypaceae</taxon>
        <taxon>Diatrype</taxon>
    </lineage>
</organism>
<evidence type="ECO:0000313" key="4">
    <source>
        <dbReference type="Proteomes" id="UP001320420"/>
    </source>
</evidence>
<evidence type="ECO:0000256" key="1">
    <source>
        <dbReference type="SAM" id="MobiDB-lite"/>
    </source>
</evidence>
<feature type="region of interest" description="Disordered" evidence="1">
    <location>
        <begin position="278"/>
        <end position="316"/>
    </location>
</feature>
<protein>
    <submittedName>
        <fullName evidence="3">Uncharacterized protein</fullName>
    </submittedName>
</protein>
<sequence>MPTPTELFNAFLALLCTILIALIFYLDPISVFGTAERLQNMPLIINRRGGALAPYRGRVPVPPPIPQPDTQQEGQQSKAPDAEASGSDAEHGEFEPRPKDVMDVRLILEKSGKLPPEVADMVIELAEYWACSATSADYTSQPGGHLTIRGAKPGEDRFLELWRREAKPRLLPDPAPAEGAEDGGTADFEYPKAVLEALAGEPLPDLEHPVRKVVFDILSRDQGWGGSPVLQRPYAQSFTWFDAGLERFDRTIQCPEDCPDRADPKYAEHNIPTCAIRSIWPPSVPADDPPDPEATTPASPPTPPAAEPSSTSASALVHPQARYHHALLAAPDHCIQHNRLAVRAPEHHRVEWRATDDIDPESAAAAELVAAGRGSATGDGAFVRALKLGDMITVWGRARFPGWSNNVEKVEVRVYWAV</sequence>
<feature type="region of interest" description="Disordered" evidence="1">
    <location>
        <begin position="56"/>
        <end position="96"/>
    </location>
</feature>
<dbReference type="EMBL" id="JAKJXP020000054">
    <property type="protein sequence ID" value="KAK7751152.1"/>
    <property type="molecule type" value="Genomic_DNA"/>
</dbReference>
<reference evidence="3 4" key="1">
    <citation type="submission" date="2024-02" db="EMBL/GenBank/DDBJ databases">
        <title>De novo assembly and annotation of 12 fungi associated with fruit tree decline syndrome in Ontario, Canada.</title>
        <authorList>
            <person name="Sulman M."/>
            <person name="Ellouze W."/>
            <person name="Ilyukhin E."/>
        </authorList>
    </citation>
    <scope>NUCLEOTIDE SEQUENCE [LARGE SCALE GENOMIC DNA]</scope>
    <source>
        <strain evidence="3 4">M11/M66-122</strain>
    </source>
</reference>
<keyword evidence="2" id="KW-0472">Membrane</keyword>
<gene>
    <name evidence="3" type="ORF">SLS62_006982</name>
</gene>